<feature type="compositionally biased region" description="Low complexity" evidence="1">
    <location>
        <begin position="34"/>
        <end position="47"/>
    </location>
</feature>
<proteinExistence type="predicted"/>
<protein>
    <submittedName>
        <fullName evidence="3">Protein TOS2</fullName>
    </submittedName>
</protein>
<name>A0ABR4NWI7_9SACH</name>
<evidence type="ECO:0000313" key="3">
    <source>
        <dbReference type="EMBL" id="KAL3233063.1"/>
    </source>
</evidence>
<evidence type="ECO:0000256" key="2">
    <source>
        <dbReference type="SAM" id="Phobius"/>
    </source>
</evidence>
<evidence type="ECO:0000256" key="1">
    <source>
        <dbReference type="SAM" id="MobiDB-lite"/>
    </source>
</evidence>
<dbReference type="Pfam" id="PF08693">
    <property type="entry name" value="SKG6"/>
    <property type="match status" value="2"/>
</dbReference>
<keyword evidence="2" id="KW-1133">Transmembrane helix</keyword>
<organism evidence="3 4">
    <name type="scientific">Nakaseomyces bracarensis</name>
    <dbReference type="NCBI Taxonomy" id="273131"/>
    <lineage>
        <taxon>Eukaryota</taxon>
        <taxon>Fungi</taxon>
        <taxon>Dikarya</taxon>
        <taxon>Ascomycota</taxon>
        <taxon>Saccharomycotina</taxon>
        <taxon>Saccharomycetes</taxon>
        <taxon>Saccharomycetales</taxon>
        <taxon>Saccharomycetaceae</taxon>
        <taxon>Nakaseomyces</taxon>
    </lineage>
</organism>
<feature type="compositionally biased region" description="Basic and acidic residues" evidence="1">
    <location>
        <begin position="273"/>
        <end position="282"/>
    </location>
</feature>
<evidence type="ECO:0000313" key="4">
    <source>
        <dbReference type="Proteomes" id="UP001623330"/>
    </source>
</evidence>
<feature type="region of interest" description="Disordered" evidence="1">
    <location>
        <begin position="20"/>
        <end position="60"/>
    </location>
</feature>
<dbReference type="InterPro" id="IPR014805">
    <property type="entry name" value="SKG6/TOS2-like"/>
</dbReference>
<keyword evidence="2" id="KW-0812">Transmembrane</keyword>
<feature type="transmembrane region" description="Helical" evidence="2">
    <location>
        <begin position="68"/>
        <end position="91"/>
    </location>
</feature>
<comment type="caution">
    <text evidence="3">The sequence shown here is derived from an EMBL/GenBank/DDBJ whole genome shotgun (WGS) entry which is preliminary data.</text>
</comment>
<sequence length="635" mass="71725">MNTIESYYVTYNRPTSTLEPTPVTLFRRDDDDSSSTMTSASESASSTNCVGSSQQCDKPEGNHWKETVGIAVGVPAGVVLIFLVVILLLVWRKGKKEAVEDLDPEFQSANEYLPNITNEKSYNGCNSDSSVSSGMDAPYKSRADIFQLPDASTDSLRDFARNVHDTSMDKYKLATSSLHNKSKLSLVSNNKAYNNNNQQYNNHQLDRTQELDKDSFDFTQDSTISTLEESSTPLKKKVSVSDEAGNETTLNPFESEEDQLDNTRPQIIVTDDSEMKAEDSLKANEEEDIDRIKSIYKIYLDKNGNEIPMDVSSAIEAEREEVQDDIKEPVKEVPQDNNTDLNGLGIQTGTGIEAHRVSRIASSVYSENPITNIPENAEVDYFNQKPTQAHNVVYDNQYPSNYQAQQTDYAYDPQYHQQQQEYYMQNYQPPMVPQMMYYPPHSNQQYHPQTLEEIDELPTPTELAYSPSYHSLTSFKKPTKQQLLIKNQIATLNGFTLNPIDHPEMFFTQDDSYSKYQEKIAPMSKNYSSKNAQTSVPLPHHLRQSVVMTNPHDLSLPTTHKPAGSFRNIHKLTTNQSSHLGVDSDRYGNKTRVSGLLDDTDVVQPASVGEILPRHGNNDDLRKQLGISHNYHIHL</sequence>
<gene>
    <name evidence="3" type="ORF">RNJ44_04979</name>
</gene>
<keyword evidence="4" id="KW-1185">Reference proteome</keyword>
<reference evidence="3 4" key="1">
    <citation type="submission" date="2024-05" db="EMBL/GenBank/DDBJ databases">
        <title>Long read based assembly of the Candida bracarensis genome reveals expanded adhesin content.</title>
        <authorList>
            <person name="Marcet-Houben M."/>
            <person name="Ksiezopolska E."/>
            <person name="Gabaldon T."/>
        </authorList>
    </citation>
    <scope>NUCLEOTIDE SEQUENCE [LARGE SCALE GENOMIC DNA]</scope>
    <source>
        <strain evidence="3 4">CBM6</strain>
    </source>
</reference>
<accession>A0ABR4NWI7</accession>
<dbReference type="EMBL" id="JBEVYD010000005">
    <property type="protein sequence ID" value="KAL3233063.1"/>
    <property type="molecule type" value="Genomic_DNA"/>
</dbReference>
<dbReference type="Proteomes" id="UP001623330">
    <property type="component" value="Unassembled WGS sequence"/>
</dbReference>
<feature type="region of interest" description="Disordered" evidence="1">
    <location>
        <begin position="225"/>
        <end position="282"/>
    </location>
</feature>
<keyword evidence="2" id="KW-0472">Membrane</keyword>